<evidence type="ECO:0000256" key="1">
    <source>
        <dbReference type="SAM" id="MobiDB-lite"/>
    </source>
</evidence>
<keyword evidence="3" id="KW-1185">Reference proteome</keyword>
<dbReference type="RefSeq" id="XP_009547230.1">
    <property type="nucleotide sequence ID" value="XM_009548935.1"/>
</dbReference>
<evidence type="ECO:0000313" key="3">
    <source>
        <dbReference type="Proteomes" id="UP000030671"/>
    </source>
</evidence>
<feature type="compositionally biased region" description="Low complexity" evidence="1">
    <location>
        <begin position="61"/>
        <end position="82"/>
    </location>
</feature>
<feature type="region of interest" description="Disordered" evidence="1">
    <location>
        <begin position="199"/>
        <end position="279"/>
    </location>
</feature>
<feature type="region of interest" description="Disordered" evidence="1">
    <location>
        <begin position="43"/>
        <end position="85"/>
    </location>
</feature>
<feature type="compositionally biased region" description="Pro residues" evidence="1">
    <location>
        <begin position="266"/>
        <end position="279"/>
    </location>
</feature>
<dbReference type="OrthoDB" id="2548929at2759"/>
<name>W4K544_HETIT</name>
<feature type="compositionally biased region" description="Low complexity" evidence="1">
    <location>
        <begin position="253"/>
        <end position="265"/>
    </location>
</feature>
<dbReference type="EMBL" id="KI925459">
    <property type="protein sequence ID" value="ETW80490.1"/>
    <property type="molecule type" value="Genomic_DNA"/>
</dbReference>
<dbReference type="Proteomes" id="UP000030671">
    <property type="component" value="Unassembled WGS sequence"/>
</dbReference>
<reference evidence="2 3" key="1">
    <citation type="journal article" date="2012" name="New Phytol.">
        <title>Insight into trade-off between wood decay and parasitism from the genome of a fungal forest pathogen.</title>
        <authorList>
            <person name="Olson A."/>
            <person name="Aerts A."/>
            <person name="Asiegbu F."/>
            <person name="Belbahri L."/>
            <person name="Bouzid O."/>
            <person name="Broberg A."/>
            <person name="Canback B."/>
            <person name="Coutinho P.M."/>
            <person name="Cullen D."/>
            <person name="Dalman K."/>
            <person name="Deflorio G."/>
            <person name="van Diepen L.T."/>
            <person name="Dunand C."/>
            <person name="Duplessis S."/>
            <person name="Durling M."/>
            <person name="Gonthier P."/>
            <person name="Grimwood J."/>
            <person name="Fossdal C.G."/>
            <person name="Hansson D."/>
            <person name="Henrissat B."/>
            <person name="Hietala A."/>
            <person name="Himmelstrand K."/>
            <person name="Hoffmeister D."/>
            <person name="Hogberg N."/>
            <person name="James T.Y."/>
            <person name="Karlsson M."/>
            <person name="Kohler A."/>
            <person name="Kues U."/>
            <person name="Lee Y.H."/>
            <person name="Lin Y.C."/>
            <person name="Lind M."/>
            <person name="Lindquist E."/>
            <person name="Lombard V."/>
            <person name="Lucas S."/>
            <person name="Lunden K."/>
            <person name="Morin E."/>
            <person name="Murat C."/>
            <person name="Park J."/>
            <person name="Raffaello T."/>
            <person name="Rouze P."/>
            <person name="Salamov A."/>
            <person name="Schmutz J."/>
            <person name="Solheim H."/>
            <person name="Stahlberg J."/>
            <person name="Velez H."/>
            <person name="de Vries R.P."/>
            <person name="Wiebenga A."/>
            <person name="Woodward S."/>
            <person name="Yakovlev I."/>
            <person name="Garbelotto M."/>
            <person name="Martin F."/>
            <person name="Grigoriev I.V."/>
            <person name="Stenlid J."/>
        </authorList>
    </citation>
    <scope>NUCLEOTIDE SEQUENCE [LARGE SCALE GENOMIC DNA]</scope>
    <source>
        <strain evidence="2 3">TC 32-1</strain>
    </source>
</reference>
<gene>
    <name evidence="2" type="ORF">HETIRDRAFT_230871</name>
</gene>
<dbReference type="eggNOG" id="ENOG502SA0B">
    <property type="taxonomic scope" value="Eukaryota"/>
</dbReference>
<accession>W4K544</accession>
<feature type="non-terminal residue" evidence="2">
    <location>
        <position position="279"/>
    </location>
</feature>
<feature type="compositionally biased region" description="Acidic residues" evidence="1">
    <location>
        <begin position="45"/>
        <end position="55"/>
    </location>
</feature>
<dbReference type="InParanoid" id="W4K544"/>
<feature type="region of interest" description="Disordered" evidence="1">
    <location>
        <begin position="124"/>
        <end position="149"/>
    </location>
</feature>
<organism evidence="2 3">
    <name type="scientific">Heterobasidion irregulare (strain TC 32-1)</name>
    <dbReference type="NCBI Taxonomy" id="747525"/>
    <lineage>
        <taxon>Eukaryota</taxon>
        <taxon>Fungi</taxon>
        <taxon>Dikarya</taxon>
        <taxon>Basidiomycota</taxon>
        <taxon>Agaricomycotina</taxon>
        <taxon>Agaricomycetes</taxon>
        <taxon>Russulales</taxon>
        <taxon>Bondarzewiaceae</taxon>
        <taxon>Heterobasidion</taxon>
        <taxon>Heterobasidion annosum species complex</taxon>
    </lineage>
</organism>
<sequence length="279" mass="30270">MPALYVLTHRAHLLVAYLTNPSETSFRSYLTEQCFRHHLSRLDDASDDDHSDSEDSGVHYSSTTPTTTTTTTVTPRRPPSSSDLLESASTFHFSNRASVALRTPKHAFHSFAFFTIAAVIPTSSSRAPPAGTASHRPAPAPGDLDGSTPKEAWFVGAFGRWWKGIEIPWPQRSPARSKCDEEGWSSGILNVKALDKSDPYNGLPFPTTSPQSHPRASPPKLRSRDRSNPRHNPPRTSSPPPLPKSATLPLHTPRQPSQSQAHAAPAPAPTSPPCPPTAT</sequence>
<dbReference type="GeneID" id="20668711"/>
<evidence type="ECO:0000313" key="2">
    <source>
        <dbReference type="EMBL" id="ETW80490.1"/>
    </source>
</evidence>
<dbReference type="AlphaFoldDB" id="W4K544"/>
<protein>
    <submittedName>
        <fullName evidence="2">Uncharacterized protein</fullName>
    </submittedName>
</protein>
<dbReference type="KEGG" id="hir:HETIRDRAFT_230871"/>
<proteinExistence type="predicted"/>
<dbReference type="HOGENOM" id="CLU_999463_0_0_1"/>